<dbReference type="OrthoDB" id="9798191at2"/>
<feature type="chain" id="PRO_5038554662" evidence="1">
    <location>
        <begin position="24"/>
        <end position="458"/>
    </location>
</feature>
<sequence>MNGFVRYLPRTGLAVCAAAILLAGCDSGPSGGEADNAVKGASANTEKIAAEDAYTLTFFTNNSDRAVGQGKMEQELIDAYMRDHPNVTIEVETLSPDPQYQDKIKVYNASNKLPDIISSWGNTSFLKPLVESGALAEIDRGELGEHQFEAAALDSYSIEGKLYGFPRNSDFWVLYYNKRIFAENGLAPPATEAELMKVVDVLKAKGIVPIAMDGREAWTSGIWFDTMLQRVTGSWDMAAQAMAGSGSFGGPETIKAAKAMRRWIEAGAFGDGFLNQDYGAARNLFGQGKAAIFMMGEWEMGMSADGSFPADVREQIGAIPLPSLEGGKGTAKDLTAWFGGGYSVSAQSPRKAEAIAFLKWMFRPDNWAKGVWQNGIAFPAQRYEGFMTGSESELQRELNEIYNGASSYSGTVSQDKFTSETQKTYYDALQKLEGGSLSPEAFASAIAAAAGKSTAESR</sequence>
<comment type="caution">
    <text evidence="2">The sequence shown here is derived from an EMBL/GenBank/DDBJ whole genome shotgun (WGS) entry which is preliminary data.</text>
</comment>
<proteinExistence type="predicted"/>
<dbReference type="InterPro" id="IPR050490">
    <property type="entry name" value="Bact_solute-bd_prot1"/>
</dbReference>
<keyword evidence="3" id="KW-1185">Reference proteome</keyword>
<dbReference type="Proteomes" id="UP000323257">
    <property type="component" value="Unassembled WGS sequence"/>
</dbReference>
<keyword evidence="1" id="KW-0732">Signal</keyword>
<evidence type="ECO:0000313" key="3">
    <source>
        <dbReference type="Proteomes" id="UP000323257"/>
    </source>
</evidence>
<dbReference type="InterPro" id="IPR006059">
    <property type="entry name" value="SBP"/>
</dbReference>
<dbReference type="RefSeq" id="WP_148927808.1">
    <property type="nucleotide sequence ID" value="NZ_VNHS01000001.1"/>
</dbReference>
<gene>
    <name evidence="2" type="ORF">BCM02_101907</name>
</gene>
<dbReference type="AlphaFoldDB" id="A0A5S5CJ11"/>
<organism evidence="2 3">
    <name type="scientific">Paenibacillus methanolicus</name>
    <dbReference type="NCBI Taxonomy" id="582686"/>
    <lineage>
        <taxon>Bacteria</taxon>
        <taxon>Bacillati</taxon>
        <taxon>Bacillota</taxon>
        <taxon>Bacilli</taxon>
        <taxon>Bacillales</taxon>
        <taxon>Paenibacillaceae</taxon>
        <taxon>Paenibacillus</taxon>
    </lineage>
</organism>
<dbReference type="Pfam" id="PF01547">
    <property type="entry name" value="SBP_bac_1"/>
    <property type="match status" value="1"/>
</dbReference>
<evidence type="ECO:0000256" key="1">
    <source>
        <dbReference type="SAM" id="SignalP"/>
    </source>
</evidence>
<reference evidence="2 3" key="1">
    <citation type="submission" date="2019-07" db="EMBL/GenBank/DDBJ databases">
        <title>Genomic Encyclopedia of Type Strains, Phase III (KMG-III): the genomes of soil and plant-associated and newly described type strains.</title>
        <authorList>
            <person name="Whitman W."/>
        </authorList>
    </citation>
    <scope>NUCLEOTIDE SEQUENCE [LARGE SCALE GENOMIC DNA]</scope>
    <source>
        <strain evidence="2 3">BL24</strain>
    </source>
</reference>
<dbReference type="Gene3D" id="3.40.190.10">
    <property type="entry name" value="Periplasmic binding protein-like II"/>
    <property type="match status" value="2"/>
</dbReference>
<feature type="signal peptide" evidence="1">
    <location>
        <begin position="1"/>
        <end position="23"/>
    </location>
</feature>
<dbReference type="EMBL" id="VNHS01000001">
    <property type="protein sequence ID" value="TYP79786.1"/>
    <property type="molecule type" value="Genomic_DNA"/>
</dbReference>
<evidence type="ECO:0000313" key="2">
    <source>
        <dbReference type="EMBL" id="TYP79786.1"/>
    </source>
</evidence>
<dbReference type="PROSITE" id="PS51257">
    <property type="entry name" value="PROKAR_LIPOPROTEIN"/>
    <property type="match status" value="1"/>
</dbReference>
<accession>A0A5S5CJ11</accession>
<dbReference type="SUPFAM" id="SSF53850">
    <property type="entry name" value="Periplasmic binding protein-like II"/>
    <property type="match status" value="1"/>
</dbReference>
<name>A0A5S5CJ11_9BACL</name>
<protein>
    <submittedName>
        <fullName evidence="2">Raffinose/stachyose/melibiose transport system substrate-binding protein</fullName>
    </submittedName>
</protein>
<dbReference type="PANTHER" id="PTHR43649">
    <property type="entry name" value="ARABINOSE-BINDING PROTEIN-RELATED"/>
    <property type="match status" value="1"/>
</dbReference>
<dbReference type="PANTHER" id="PTHR43649:SF14">
    <property type="entry name" value="BLR3389 PROTEIN"/>
    <property type="match status" value="1"/>
</dbReference>